<dbReference type="EMBL" id="HBIZ01019029">
    <property type="protein sequence ID" value="CAE0759317.1"/>
    <property type="molecule type" value="Transcribed_RNA"/>
</dbReference>
<feature type="region of interest" description="Disordered" evidence="2">
    <location>
        <begin position="380"/>
        <end position="407"/>
    </location>
</feature>
<dbReference type="AlphaFoldDB" id="A0A7S4BA50"/>
<reference evidence="3" key="1">
    <citation type="submission" date="2021-01" db="EMBL/GenBank/DDBJ databases">
        <authorList>
            <person name="Corre E."/>
            <person name="Pelletier E."/>
            <person name="Niang G."/>
            <person name="Scheremetjew M."/>
            <person name="Finn R."/>
            <person name="Kale V."/>
            <person name="Holt S."/>
            <person name="Cochrane G."/>
            <person name="Meng A."/>
            <person name="Brown T."/>
            <person name="Cohen L."/>
        </authorList>
    </citation>
    <scope>NUCLEOTIDE SEQUENCE</scope>
    <source>
        <strain evidence="3">CCMP645</strain>
    </source>
</reference>
<proteinExistence type="predicted"/>
<evidence type="ECO:0000256" key="1">
    <source>
        <dbReference type="SAM" id="Coils"/>
    </source>
</evidence>
<evidence type="ECO:0000313" key="3">
    <source>
        <dbReference type="EMBL" id="CAE0759317.1"/>
    </source>
</evidence>
<keyword evidence="1" id="KW-0175">Coiled coil</keyword>
<sequence length="407" mass="44593">MLAFVVKQAAQSFELAAEHYVKATLSTSDVGSLQSLRELALAHLQRAHELKCRYCLHATYAKREEGNNGGTTTTKGDSPAPAASAALTRLGSQLITTLEALQFGAEELACTELLLPSANPSTGMRTSTMLSDSYCVVPGMPPPGAARDAAACCHPCGATSEVHGSEMLLGSRSAHEVFQAQRQQVSHLAAENATLKQRVTELQAALVKVQRRAKEQLRLSKKALAALRDVQAVPRPELLPTAVIFSPLWAACSRSAAEIKALRQQLDELHATRRQQAEQVRKYEQRWAQLKASARRRQQLKEQQQQQHTPAQGQQHAAQHGAQPQLMQQRQLAPGMTAQLQESLSLQQGGGRHERAVERMVRGGAVHKEAQTLQQQMFQSQHLHPPRPLQHPKILPSHAPGQNSSFM</sequence>
<name>A0A7S4BA50_CHRCT</name>
<accession>A0A7S4BA50</accession>
<feature type="compositionally biased region" description="Low complexity" evidence="2">
    <location>
        <begin position="301"/>
        <end position="325"/>
    </location>
</feature>
<evidence type="ECO:0000256" key="2">
    <source>
        <dbReference type="SAM" id="MobiDB-lite"/>
    </source>
</evidence>
<feature type="region of interest" description="Disordered" evidence="2">
    <location>
        <begin position="291"/>
        <end position="355"/>
    </location>
</feature>
<gene>
    <name evidence="3" type="ORF">PCAR00345_LOCUS11911</name>
</gene>
<protein>
    <submittedName>
        <fullName evidence="3">Uncharacterized protein</fullName>
    </submittedName>
</protein>
<organism evidence="3">
    <name type="scientific">Chrysotila carterae</name>
    <name type="common">Marine alga</name>
    <name type="synonym">Syracosphaera carterae</name>
    <dbReference type="NCBI Taxonomy" id="13221"/>
    <lineage>
        <taxon>Eukaryota</taxon>
        <taxon>Haptista</taxon>
        <taxon>Haptophyta</taxon>
        <taxon>Prymnesiophyceae</taxon>
        <taxon>Isochrysidales</taxon>
        <taxon>Isochrysidaceae</taxon>
        <taxon>Chrysotila</taxon>
    </lineage>
</organism>
<feature type="coiled-coil region" evidence="1">
    <location>
        <begin position="252"/>
        <end position="286"/>
    </location>
</feature>
<feature type="coiled-coil region" evidence="1">
    <location>
        <begin position="185"/>
        <end position="212"/>
    </location>
</feature>